<gene>
    <name evidence="5" type="ORF">GCM10011578_023360</name>
</gene>
<dbReference type="Pfam" id="PF00668">
    <property type="entry name" value="Condensation"/>
    <property type="match status" value="1"/>
</dbReference>
<comment type="caution">
    <text evidence="5">The sequence shown here is derived from an EMBL/GenBank/DDBJ whole genome shotgun (WGS) entry which is preliminary data.</text>
</comment>
<dbReference type="Pfam" id="PF13193">
    <property type="entry name" value="AMP-binding_C"/>
    <property type="match status" value="1"/>
</dbReference>
<dbReference type="GO" id="GO:0008610">
    <property type="term" value="P:lipid biosynthetic process"/>
    <property type="evidence" value="ECO:0007669"/>
    <property type="project" value="UniProtKB-ARBA"/>
</dbReference>
<dbReference type="PANTHER" id="PTHR45527:SF1">
    <property type="entry name" value="FATTY ACID SYNTHASE"/>
    <property type="match status" value="1"/>
</dbReference>
<sequence length="2146" mass="228957">MTNVIAGRAVPGVPEATSYWLAWIDALPEATLLCRDLLGTEQADRPTATATAALDPAVAARAAAVTRDDPTLVQVLSTAVTALLAAVRTDTRDVCVLTDSGGRVFPVRIVVDPGQSGRQLLSAVREAYLTGARNLGVSPEALLRREGVVPTDFAVVGTDVRQPPAGSTLGFSMADGRLSVSYRTDLFLASTADRLARTFTRILTELLDPAGPGTLGPVLTSVDPAEAERLAAVNRTGRPRAEGVLLHHGLQDGAARFPDRVAVRDDGTTYAELNQRANRLARRLRELGTGPGDIVGMAVPRSTDELVALYAIVKAGAAYLPIDTALPAARIRHMIEESRARIVVGARCPGAEVLVDPADPGLAALDGTDLPDLAGEDDLAYVIYTSGSTGTPKGVMVEHRAIVNRLTWMQRAYPLAADDVVLHKTPVSFDVSLWEIFWWSMAGCSVSTLPVGAEREPLAILDRIREHAVTTLHFVPSMLQAMLPRLRNRRPEGLRRIFASGEALSAESVRLLREAYPDGGPALINLYGPTEAAVDVTHYDCTGHDVRRPVPLGVPIDNLRLRILTRDGRPAPVGVPGELYLLGAGLARGYLRAPARTAQRFVPDAQEHGERAYRTGDAARWLEDGSVEYLGRLDTQVKIRGHRIELGEIEHVMRGVAGVTDCAAIAVDGMLRGFVVADGPDAEETVRAALTERLPAYAVPARIRRITEIPHTSNGKRDLKALAALRTRTGRGTPRGETETTLAGIFSGVLGGGPVGAEDNLFDLGLDSIRFIGALAAARPAGLEFTLQELFAHPTVAALARVARRAEDTDEDRPTAPFALLTGEDAKAGLPADAVDAYPLTHLQRGLLYEVATRDAAVYHDVSGYRYDGPLDWPLFLRAAREAADRHPALRTSFHPGRQPVPVQVVHRTAPDWCRPVDLSGRTEAEQRAYLAAAVEQELRAGFPDGEPGLVRMRVCDLGGERRHLLLSYHAAALDGWSVNRLLHDLFAHYGALRTTGAPARLAEPVGFERFVALEQRAVASAEHREFWHGVLDGAEPTGVPRLPDAGLDAAQTLRTLDVPLDAELGTELRALAGRIGVPVKSVLMAAHLAVLAFVSGRVDVTTGYELSGRPEQQHGDTTLGLFLNTLPLRARTDADSWTELIRRVHASEVALLPHRRFPMGELVREAGRDLFEVVFNFTHFHVLNDLDRQHGFRLRRVSVHSQTEFPLRAEFFRDALDGTVGLSLHYDGSAFGTRQIERIAGYYRTALRLLAADPSQAPAARSLMDDAEARQLAAFRSGPDHEVPGETVLDRFAETVAARPDAVAVQHATDALGYRELDRESRRLAAGLAARGVRPGEAVGVRMTRGLPWAVAVLGILRAGAVYLPLAPGDPDERVARMVRRADCRLVLTRAEYEAVLETAETRAADLTAAADLTEVVDPAEVVVAIEAAGSAEVVVANTADPAKAADPTEAADPTPVVEAVVAAGDPAYVIFTSGSTGEPKGATVTHRGMLNHLQAKIVDLGLGGSDVVAQTASQCFDISVWQLLAGWLTGGRSVIVDDVVDPADLWRTVGDTGVTVLEVVPALLDALLDDPARPAGLGPLRYLMVTGEAFQPALARRWFAAYQVPVVNAYGPTEASDDITHHIVTAPVDTERVPVGRPVLNTTLHVVGENGTAVPIGTLGEILVSGPAVGAGYVNDPERTAAAFPPNTLDDTSPRLYRTGDLGRWLPDGLLDCVGRRDQQVKVRGYRIELPEIEQALTRVPGITTAFVFVRRQAGQSLLAARYSGATGLDAAAIRAELARELPAHMLPDVIAPLAEVPLNANGKADRPAIAALPLPQSERRRPRPPATAAEREVVALFAAALGLPADAVGADGDFFELGGHSLSAMAAAARSGGRFGVRELLRHRTAEALARATGPTDSGLLAEIAAADRPELTVVCFPYAGGSPVGYLPLAKALQESLPVRFLVLDLPPGADPDPGRLLGTLVAELDQVAGPLTLLGHCAGAGPALALARRLPSGRVASVVVVGKTLKSVDPADHPVREVLDAPDETVRDWAVPDTEAPDQPAPTPDEVAALRRDTALGNAFLADLLRAGEPLTRPFTVVVAADDPVVPDVAGTVPNWALLAADPRVVGVPDGGHYLNRTRPRLLASLLMPATETPHAQPDRA</sequence>
<evidence type="ECO:0000259" key="4">
    <source>
        <dbReference type="PROSITE" id="PS50075"/>
    </source>
</evidence>
<dbReference type="Pfam" id="PF00550">
    <property type="entry name" value="PP-binding"/>
    <property type="match status" value="2"/>
</dbReference>
<name>A0A918CPP2_9ACTN</name>
<dbReference type="InterPro" id="IPR009081">
    <property type="entry name" value="PP-bd_ACP"/>
</dbReference>
<reference evidence="5" key="2">
    <citation type="submission" date="2020-09" db="EMBL/GenBank/DDBJ databases">
        <authorList>
            <person name="Sun Q."/>
            <person name="Zhou Y."/>
        </authorList>
    </citation>
    <scope>NUCLEOTIDE SEQUENCE</scope>
    <source>
        <strain evidence="5">CGMCC 4.7110</strain>
    </source>
</reference>
<dbReference type="Proteomes" id="UP000653411">
    <property type="component" value="Unassembled WGS sequence"/>
</dbReference>
<dbReference type="FunFam" id="3.40.50.12780:FF:000012">
    <property type="entry name" value="Non-ribosomal peptide synthetase"/>
    <property type="match status" value="1"/>
</dbReference>
<dbReference type="InterPro" id="IPR020845">
    <property type="entry name" value="AMP-binding_CS"/>
</dbReference>
<evidence type="ECO:0000313" key="6">
    <source>
        <dbReference type="Proteomes" id="UP000653411"/>
    </source>
</evidence>
<dbReference type="InterPro" id="IPR000873">
    <property type="entry name" value="AMP-dep_synth/lig_dom"/>
</dbReference>
<dbReference type="GO" id="GO:0044550">
    <property type="term" value="P:secondary metabolite biosynthetic process"/>
    <property type="evidence" value="ECO:0007669"/>
    <property type="project" value="TreeGrafter"/>
</dbReference>
<dbReference type="InterPro" id="IPR042099">
    <property type="entry name" value="ANL_N_sf"/>
</dbReference>
<dbReference type="Pfam" id="PF00975">
    <property type="entry name" value="Thioesterase"/>
    <property type="match status" value="1"/>
</dbReference>
<dbReference type="InterPro" id="IPR036736">
    <property type="entry name" value="ACP-like_sf"/>
</dbReference>
<comment type="cofactor">
    <cofactor evidence="1">
        <name>pantetheine 4'-phosphate</name>
        <dbReference type="ChEBI" id="CHEBI:47942"/>
    </cofactor>
</comment>
<dbReference type="InterPro" id="IPR023213">
    <property type="entry name" value="CAT-like_dom_sf"/>
</dbReference>
<keyword evidence="6" id="KW-1185">Reference proteome</keyword>
<dbReference type="InterPro" id="IPR025110">
    <property type="entry name" value="AMP-bd_C"/>
</dbReference>
<dbReference type="InterPro" id="IPR020459">
    <property type="entry name" value="AMP-binding"/>
</dbReference>
<dbReference type="InterPro" id="IPR001031">
    <property type="entry name" value="Thioesterase"/>
</dbReference>
<dbReference type="GO" id="GO:0005829">
    <property type="term" value="C:cytosol"/>
    <property type="evidence" value="ECO:0007669"/>
    <property type="project" value="TreeGrafter"/>
</dbReference>
<dbReference type="InterPro" id="IPR029058">
    <property type="entry name" value="AB_hydrolase_fold"/>
</dbReference>
<dbReference type="SUPFAM" id="SSF56801">
    <property type="entry name" value="Acetyl-CoA synthetase-like"/>
    <property type="match status" value="2"/>
</dbReference>
<evidence type="ECO:0000256" key="1">
    <source>
        <dbReference type="ARBA" id="ARBA00001957"/>
    </source>
</evidence>
<dbReference type="EMBL" id="BMML01000004">
    <property type="protein sequence ID" value="GGN01336.1"/>
    <property type="molecule type" value="Genomic_DNA"/>
</dbReference>
<dbReference type="PRINTS" id="PR00154">
    <property type="entry name" value="AMPBINDING"/>
</dbReference>
<dbReference type="InterPro" id="IPR001242">
    <property type="entry name" value="Condensation_dom"/>
</dbReference>
<dbReference type="GO" id="GO:0003824">
    <property type="term" value="F:catalytic activity"/>
    <property type="evidence" value="ECO:0007669"/>
    <property type="project" value="InterPro"/>
</dbReference>
<keyword evidence="3" id="KW-0597">Phosphoprotein</keyword>
<dbReference type="Gene3D" id="1.10.1200.10">
    <property type="entry name" value="ACP-like"/>
    <property type="match status" value="2"/>
</dbReference>
<dbReference type="PROSITE" id="PS50075">
    <property type="entry name" value="CARRIER"/>
    <property type="match status" value="2"/>
</dbReference>
<dbReference type="NCBIfam" id="TIGR01733">
    <property type="entry name" value="AA-adenyl-dom"/>
    <property type="match status" value="2"/>
</dbReference>
<dbReference type="Gene3D" id="3.40.50.1820">
    <property type="entry name" value="alpha/beta hydrolase"/>
    <property type="match status" value="1"/>
</dbReference>
<evidence type="ECO:0000256" key="3">
    <source>
        <dbReference type="ARBA" id="ARBA00022553"/>
    </source>
</evidence>
<dbReference type="InterPro" id="IPR010071">
    <property type="entry name" value="AA_adenyl_dom"/>
</dbReference>
<accession>A0A918CPP2</accession>
<dbReference type="SUPFAM" id="SSF53474">
    <property type="entry name" value="alpha/beta-Hydrolases"/>
    <property type="match status" value="1"/>
</dbReference>
<dbReference type="InterPro" id="IPR045851">
    <property type="entry name" value="AMP-bd_C_sf"/>
</dbReference>
<dbReference type="Gene3D" id="3.30.559.10">
    <property type="entry name" value="Chloramphenicol acetyltransferase-like domain"/>
    <property type="match status" value="1"/>
</dbReference>
<dbReference type="CDD" id="cd05930">
    <property type="entry name" value="A_NRPS"/>
    <property type="match status" value="2"/>
</dbReference>
<dbReference type="FunFam" id="3.40.50.980:FF:000002">
    <property type="entry name" value="Enterobactin synthetase component F"/>
    <property type="match status" value="1"/>
</dbReference>
<dbReference type="PROSITE" id="PS00455">
    <property type="entry name" value="AMP_BINDING"/>
    <property type="match status" value="2"/>
</dbReference>
<protein>
    <recommendedName>
        <fullName evidence="4">Carrier domain-containing protein</fullName>
    </recommendedName>
</protein>
<dbReference type="NCBIfam" id="NF003417">
    <property type="entry name" value="PRK04813.1"/>
    <property type="match status" value="3"/>
</dbReference>
<dbReference type="GO" id="GO:0031177">
    <property type="term" value="F:phosphopantetheine binding"/>
    <property type="evidence" value="ECO:0007669"/>
    <property type="project" value="TreeGrafter"/>
</dbReference>
<dbReference type="Gene3D" id="3.30.559.30">
    <property type="entry name" value="Nonribosomal peptide synthetase, condensation domain"/>
    <property type="match status" value="2"/>
</dbReference>
<dbReference type="Pfam" id="PF00501">
    <property type="entry name" value="AMP-binding"/>
    <property type="match status" value="2"/>
</dbReference>
<proteinExistence type="predicted"/>
<dbReference type="SUPFAM" id="SSF52777">
    <property type="entry name" value="CoA-dependent acyltransferases"/>
    <property type="match status" value="3"/>
</dbReference>
<dbReference type="RefSeq" id="WP_189262559.1">
    <property type="nucleotide sequence ID" value="NZ_BMML01000004.1"/>
</dbReference>
<feature type="domain" description="Carrier" evidence="4">
    <location>
        <begin position="1827"/>
        <end position="1911"/>
    </location>
</feature>
<dbReference type="FunFam" id="3.40.50.980:FF:000001">
    <property type="entry name" value="Non-ribosomal peptide synthetase"/>
    <property type="match status" value="1"/>
</dbReference>
<feature type="domain" description="Carrier" evidence="4">
    <location>
        <begin position="733"/>
        <end position="807"/>
    </location>
</feature>
<organism evidence="5 6">
    <name type="scientific">Streptomyces fuscichromogenes</name>
    <dbReference type="NCBI Taxonomy" id="1324013"/>
    <lineage>
        <taxon>Bacteria</taxon>
        <taxon>Bacillati</taxon>
        <taxon>Actinomycetota</taxon>
        <taxon>Actinomycetes</taxon>
        <taxon>Kitasatosporales</taxon>
        <taxon>Streptomycetaceae</taxon>
        <taxon>Streptomyces</taxon>
    </lineage>
</organism>
<dbReference type="PROSITE" id="PS00012">
    <property type="entry name" value="PHOSPHOPANTETHEINE"/>
    <property type="match status" value="1"/>
</dbReference>
<dbReference type="PANTHER" id="PTHR45527">
    <property type="entry name" value="NONRIBOSOMAL PEPTIDE SYNTHETASE"/>
    <property type="match status" value="1"/>
</dbReference>
<evidence type="ECO:0000313" key="5">
    <source>
        <dbReference type="EMBL" id="GGN01336.1"/>
    </source>
</evidence>
<dbReference type="GO" id="GO:0043041">
    <property type="term" value="P:amino acid activation for nonribosomal peptide biosynthetic process"/>
    <property type="evidence" value="ECO:0007669"/>
    <property type="project" value="TreeGrafter"/>
</dbReference>
<dbReference type="Gene3D" id="3.30.300.30">
    <property type="match status" value="2"/>
</dbReference>
<dbReference type="SUPFAM" id="SSF47336">
    <property type="entry name" value="ACP-like"/>
    <property type="match status" value="1"/>
</dbReference>
<dbReference type="InterPro" id="IPR006162">
    <property type="entry name" value="Ppantetheine_attach_site"/>
</dbReference>
<evidence type="ECO:0000256" key="2">
    <source>
        <dbReference type="ARBA" id="ARBA00022450"/>
    </source>
</evidence>
<reference evidence="5" key="1">
    <citation type="journal article" date="2014" name="Int. J. Syst. Evol. Microbiol.">
        <title>Complete genome sequence of Corynebacterium casei LMG S-19264T (=DSM 44701T), isolated from a smear-ripened cheese.</title>
        <authorList>
            <consortium name="US DOE Joint Genome Institute (JGI-PGF)"/>
            <person name="Walter F."/>
            <person name="Albersmeier A."/>
            <person name="Kalinowski J."/>
            <person name="Ruckert C."/>
        </authorList>
    </citation>
    <scope>NUCLEOTIDE SEQUENCE</scope>
    <source>
        <strain evidence="5">CGMCC 4.7110</strain>
    </source>
</reference>
<keyword evidence="2" id="KW-0596">Phosphopantetheine</keyword>
<dbReference type="Gene3D" id="3.40.50.12780">
    <property type="entry name" value="N-terminal domain of ligase-like"/>
    <property type="match status" value="2"/>
</dbReference>